<name>A0ACC2PQF7_9HYME</name>
<evidence type="ECO:0000313" key="1">
    <source>
        <dbReference type="EMBL" id="KAJ8684582.1"/>
    </source>
</evidence>
<accession>A0ACC2PQF7</accession>
<sequence length="412" mass="48529">MDETTLSDLLPLYYSRLFPFVDYYRWLSYGEVHTFTRREFSFTLQDDIYIRYQSFSSINDLKNEIRRLNPHKIDIGAVYNVVPSSKRREVKFNPIQRELVIDIDMTDYDELRICCTGAGICGKCWRYMVLAVKILDCALRDDFGFEHILWVFSGRRGVHCWVCDKKARFLSQNARKAVAHYLQLISGGEFQKKKVKIAKKIHPSVRRAVSYIEPLFTCLCVKDQDMLGTEDRIVKFLGLLTEDLKFEVKALFDKYSSSVQRWRAFTTFFKEQIQAGNKKWRRNQFLIEEIMLQYAYPRLDINVTKGMNHLLKSPFCAHPKTGKICVPMNPRIIDQFDPHNVPTITTLIDEINAFDTREFVEQGEAVDNVKRIKDYKKTSLNKPLHIFQDFLRGLENSLNKDKMYSNDMKMEF</sequence>
<keyword evidence="2" id="KW-1185">Reference proteome</keyword>
<dbReference type="EMBL" id="CM056741">
    <property type="protein sequence ID" value="KAJ8684582.1"/>
    <property type="molecule type" value="Genomic_DNA"/>
</dbReference>
<protein>
    <submittedName>
        <fullName evidence="1">Uncharacterized protein</fullName>
    </submittedName>
</protein>
<organism evidence="1 2">
    <name type="scientific">Eretmocerus hayati</name>
    <dbReference type="NCBI Taxonomy" id="131215"/>
    <lineage>
        <taxon>Eukaryota</taxon>
        <taxon>Metazoa</taxon>
        <taxon>Ecdysozoa</taxon>
        <taxon>Arthropoda</taxon>
        <taxon>Hexapoda</taxon>
        <taxon>Insecta</taxon>
        <taxon>Pterygota</taxon>
        <taxon>Neoptera</taxon>
        <taxon>Endopterygota</taxon>
        <taxon>Hymenoptera</taxon>
        <taxon>Apocrita</taxon>
        <taxon>Proctotrupomorpha</taxon>
        <taxon>Chalcidoidea</taxon>
        <taxon>Aphelinidae</taxon>
        <taxon>Aphelininae</taxon>
        <taxon>Eretmocerus</taxon>
    </lineage>
</organism>
<reference evidence="1" key="1">
    <citation type="submission" date="2023-04" db="EMBL/GenBank/DDBJ databases">
        <title>A chromosome-level genome assembly of the parasitoid wasp Eretmocerus hayati.</title>
        <authorList>
            <person name="Zhong Y."/>
            <person name="Liu S."/>
            <person name="Liu Y."/>
        </authorList>
    </citation>
    <scope>NUCLEOTIDE SEQUENCE</scope>
    <source>
        <strain evidence="1">ZJU_SS_LIU_2023</strain>
    </source>
</reference>
<dbReference type="Proteomes" id="UP001239111">
    <property type="component" value="Chromosome 1"/>
</dbReference>
<proteinExistence type="predicted"/>
<gene>
    <name evidence="1" type="ORF">QAD02_020374</name>
</gene>
<comment type="caution">
    <text evidence="1">The sequence shown here is derived from an EMBL/GenBank/DDBJ whole genome shotgun (WGS) entry which is preliminary data.</text>
</comment>
<evidence type="ECO:0000313" key="2">
    <source>
        <dbReference type="Proteomes" id="UP001239111"/>
    </source>
</evidence>